<sequence length="226" mass="23629">MMNITTTHPCQGWDARPAACSGKAGAQVASMTRRWRDGTTVLAPASTVFVAAGPSLSSLTSLARSQSYLAAGALSTRRDLSLHPIDPESFVPTSPAAAQAHGLLQQGFFSCEVRTPGSRARHARLRAPVRVRSDPPGSPRASRVLVAAAPSMAMGGHGQAFRNRISAASSIPGAAALAPAFSLATMHRHIRHHGHPAFWEFLATPPPLACHLGIDALSRCGSAYDG</sequence>
<evidence type="ECO:0000313" key="1">
    <source>
        <dbReference type="EMBL" id="OSD06646.1"/>
    </source>
</evidence>
<dbReference type="AlphaFoldDB" id="A0A1Y2IZV7"/>
<proteinExistence type="predicted"/>
<organism evidence="1 2">
    <name type="scientific">Trametes coccinea (strain BRFM310)</name>
    <name type="common">Pycnoporus coccineus</name>
    <dbReference type="NCBI Taxonomy" id="1353009"/>
    <lineage>
        <taxon>Eukaryota</taxon>
        <taxon>Fungi</taxon>
        <taxon>Dikarya</taxon>
        <taxon>Basidiomycota</taxon>
        <taxon>Agaricomycotina</taxon>
        <taxon>Agaricomycetes</taxon>
        <taxon>Polyporales</taxon>
        <taxon>Polyporaceae</taxon>
        <taxon>Trametes</taxon>
    </lineage>
</organism>
<dbReference type="Proteomes" id="UP000193067">
    <property type="component" value="Unassembled WGS sequence"/>
</dbReference>
<reference evidence="1 2" key="1">
    <citation type="journal article" date="2015" name="Biotechnol. Biofuels">
        <title>Enhanced degradation of softwood versus hardwood by the white-rot fungus Pycnoporus coccineus.</title>
        <authorList>
            <person name="Couturier M."/>
            <person name="Navarro D."/>
            <person name="Chevret D."/>
            <person name="Henrissat B."/>
            <person name="Piumi F."/>
            <person name="Ruiz-Duenas F.J."/>
            <person name="Martinez A.T."/>
            <person name="Grigoriev I.V."/>
            <person name="Riley R."/>
            <person name="Lipzen A."/>
            <person name="Berrin J.G."/>
            <person name="Master E.R."/>
            <person name="Rosso M.N."/>
        </authorList>
    </citation>
    <scope>NUCLEOTIDE SEQUENCE [LARGE SCALE GENOMIC DNA]</scope>
    <source>
        <strain evidence="1 2">BRFM310</strain>
    </source>
</reference>
<evidence type="ECO:0000313" key="2">
    <source>
        <dbReference type="Proteomes" id="UP000193067"/>
    </source>
</evidence>
<dbReference type="EMBL" id="KZ084090">
    <property type="protein sequence ID" value="OSD06646.1"/>
    <property type="molecule type" value="Genomic_DNA"/>
</dbReference>
<name>A0A1Y2IZV7_TRAC3</name>
<gene>
    <name evidence="1" type="ORF">PYCCODRAFT_959207</name>
</gene>
<keyword evidence="2" id="KW-1185">Reference proteome</keyword>
<accession>A0A1Y2IZV7</accession>
<protein>
    <submittedName>
        <fullName evidence="1">Uncharacterized protein</fullName>
    </submittedName>
</protein>